<dbReference type="Proteomes" id="UP000660380">
    <property type="component" value="Unassembled WGS sequence"/>
</dbReference>
<proteinExistence type="predicted"/>
<sequence>MQVVYKHSAGLDVHKKTVVACAIIPKSSGGWHKEIRTFTTMTKDLLKLSDWLTSHGCTHVAMESTGEYWRPVFNILEGNFEVMLVNARHIKAVPGRKTDIKDSQWIAELLQHGLLRPSFIPPIEQRDLRDLTRHRSNFIRERVNLVNRVQKVLEAANIKLASVASDVMGVSGRAMLAAIVEGSASPELMADLAKGTMRKKHDLLIQALDGRVRPHQRFILAQLLCQIDSIDETIECFDQQIEEYCRPFEKAVELVDTIPGIARRTAEIIVSEIGIDMSRFPSAQHLAAWAGLAPGNYESGGKTLSTSTRKGNRSLRTILVQAAHALARTKTYLAAQYRLLSGRRGKKRAAVAVAHSILTIAYHLISRQEPYKDLGADYFDKQRPESVKKRLVKRLEKLGYQVNLEPVPVAS</sequence>
<evidence type="ECO:0000313" key="3">
    <source>
        <dbReference type="EMBL" id="MBD2606274.1"/>
    </source>
</evidence>
<evidence type="ECO:0000259" key="1">
    <source>
        <dbReference type="Pfam" id="PF01548"/>
    </source>
</evidence>
<dbReference type="InterPro" id="IPR047650">
    <property type="entry name" value="Transpos_IS110"/>
</dbReference>
<dbReference type="Pfam" id="PF02371">
    <property type="entry name" value="Transposase_20"/>
    <property type="match status" value="1"/>
</dbReference>
<comment type="caution">
    <text evidence="3">The sequence shown here is derived from an EMBL/GenBank/DDBJ whole genome shotgun (WGS) entry which is preliminary data.</text>
</comment>
<name>A0ABR8GS34_9CYAN</name>
<organism evidence="3 4">
    <name type="scientific">Scytonema hofmannii FACHB-248</name>
    <dbReference type="NCBI Taxonomy" id="1842502"/>
    <lineage>
        <taxon>Bacteria</taxon>
        <taxon>Bacillati</taxon>
        <taxon>Cyanobacteriota</taxon>
        <taxon>Cyanophyceae</taxon>
        <taxon>Nostocales</taxon>
        <taxon>Scytonemataceae</taxon>
        <taxon>Scytonema</taxon>
    </lineage>
</organism>
<dbReference type="Pfam" id="PF01548">
    <property type="entry name" value="DEDD_Tnp_IS110"/>
    <property type="match status" value="1"/>
</dbReference>
<dbReference type="InterPro" id="IPR003346">
    <property type="entry name" value="Transposase_20"/>
</dbReference>
<dbReference type="PANTHER" id="PTHR33055">
    <property type="entry name" value="TRANSPOSASE FOR INSERTION SEQUENCE ELEMENT IS1111A"/>
    <property type="match status" value="1"/>
</dbReference>
<dbReference type="RefSeq" id="WP_029636649.1">
    <property type="nucleotide sequence ID" value="NZ_JACJTA010000037.1"/>
</dbReference>
<dbReference type="NCBIfam" id="NF033542">
    <property type="entry name" value="transpos_IS110"/>
    <property type="match status" value="1"/>
</dbReference>
<dbReference type="InterPro" id="IPR002525">
    <property type="entry name" value="Transp_IS110-like_N"/>
</dbReference>
<evidence type="ECO:0000313" key="4">
    <source>
        <dbReference type="Proteomes" id="UP000660380"/>
    </source>
</evidence>
<gene>
    <name evidence="3" type="ORF">H6G81_17495</name>
</gene>
<feature type="domain" description="Transposase IS116/IS110/IS902 C-terminal" evidence="2">
    <location>
        <begin position="253"/>
        <end position="337"/>
    </location>
</feature>
<keyword evidence="4" id="KW-1185">Reference proteome</keyword>
<dbReference type="PANTHER" id="PTHR33055:SF15">
    <property type="entry name" value="TRANSPOSASE-RELATED"/>
    <property type="match status" value="1"/>
</dbReference>
<reference evidence="3 4" key="1">
    <citation type="journal article" date="2020" name="ISME J.">
        <title>Comparative genomics reveals insights into cyanobacterial evolution and habitat adaptation.</title>
        <authorList>
            <person name="Chen M.Y."/>
            <person name="Teng W.K."/>
            <person name="Zhao L."/>
            <person name="Hu C.X."/>
            <person name="Zhou Y.K."/>
            <person name="Han B.P."/>
            <person name="Song L.R."/>
            <person name="Shu W.S."/>
        </authorList>
    </citation>
    <scope>NUCLEOTIDE SEQUENCE [LARGE SCALE GENOMIC DNA]</scope>
    <source>
        <strain evidence="3 4">FACHB-248</strain>
    </source>
</reference>
<feature type="domain" description="Transposase IS110-like N-terminal" evidence="1">
    <location>
        <begin position="9"/>
        <end position="155"/>
    </location>
</feature>
<evidence type="ECO:0000259" key="2">
    <source>
        <dbReference type="Pfam" id="PF02371"/>
    </source>
</evidence>
<protein>
    <submittedName>
        <fullName evidence="3">IS110 family transposase</fullName>
    </submittedName>
</protein>
<accession>A0ABR8GS34</accession>
<dbReference type="EMBL" id="JACJTA010000037">
    <property type="protein sequence ID" value="MBD2606274.1"/>
    <property type="molecule type" value="Genomic_DNA"/>
</dbReference>